<reference evidence="1" key="2">
    <citation type="submission" date="2023-06" db="EMBL/GenBank/DDBJ databases">
        <authorList>
            <consortium name="Lawrence Berkeley National Laboratory"/>
            <person name="Haridas S."/>
            <person name="Hensen N."/>
            <person name="Bonometti L."/>
            <person name="Westerberg I."/>
            <person name="Brannstrom I.O."/>
            <person name="Guillou S."/>
            <person name="Cros-Aarteil S."/>
            <person name="Calhoun S."/>
            <person name="Kuo A."/>
            <person name="Mondo S."/>
            <person name="Pangilinan J."/>
            <person name="Riley R."/>
            <person name="Labutti K."/>
            <person name="Andreopoulos B."/>
            <person name="Lipzen A."/>
            <person name="Chen C."/>
            <person name="Yanf M."/>
            <person name="Daum C."/>
            <person name="Ng V."/>
            <person name="Clum A."/>
            <person name="Steindorff A."/>
            <person name="Ohm R."/>
            <person name="Martin F."/>
            <person name="Silar P."/>
            <person name="Natvig D."/>
            <person name="Lalanne C."/>
            <person name="Gautier V."/>
            <person name="Ament-Velasquez S.L."/>
            <person name="Kruys A."/>
            <person name="Hutchinson M.I."/>
            <person name="Powell A.J."/>
            <person name="Barry K."/>
            <person name="Miller A.N."/>
            <person name="Grigoriev I.V."/>
            <person name="Debuchy R."/>
            <person name="Gladieux P."/>
            <person name="Thoren M.H."/>
            <person name="Johannesson H."/>
        </authorList>
    </citation>
    <scope>NUCLEOTIDE SEQUENCE</scope>
    <source>
        <strain evidence="1">CBS 955.72</strain>
    </source>
</reference>
<dbReference type="EMBL" id="JAUIQD010000003">
    <property type="protein sequence ID" value="KAK3356616.1"/>
    <property type="molecule type" value="Genomic_DNA"/>
</dbReference>
<keyword evidence="2" id="KW-1185">Reference proteome</keyword>
<protein>
    <submittedName>
        <fullName evidence="1">Uncharacterized protein</fullName>
    </submittedName>
</protein>
<dbReference type="AlphaFoldDB" id="A0AAJ0HKJ9"/>
<evidence type="ECO:0000313" key="1">
    <source>
        <dbReference type="EMBL" id="KAK3356616.1"/>
    </source>
</evidence>
<proteinExistence type="predicted"/>
<name>A0AAJ0HKJ9_9PEZI</name>
<accession>A0AAJ0HKJ9</accession>
<evidence type="ECO:0000313" key="2">
    <source>
        <dbReference type="Proteomes" id="UP001275084"/>
    </source>
</evidence>
<organism evidence="1 2">
    <name type="scientific">Lasiosphaeria hispida</name>
    <dbReference type="NCBI Taxonomy" id="260671"/>
    <lineage>
        <taxon>Eukaryota</taxon>
        <taxon>Fungi</taxon>
        <taxon>Dikarya</taxon>
        <taxon>Ascomycota</taxon>
        <taxon>Pezizomycotina</taxon>
        <taxon>Sordariomycetes</taxon>
        <taxon>Sordariomycetidae</taxon>
        <taxon>Sordariales</taxon>
        <taxon>Lasiosphaeriaceae</taxon>
        <taxon>Lasiosphaeria</taxon>
    </lineage>
</organism>
<gene>
    <name evidence="1" type="ORF">B0T25DRAFT_565960</name>
</gene>
<reference evidence="1" key="1">
    <citation type="journal article" date="2023" name="Mol. Phylogenet. Evol.">
        <title>Genome-scale phylogeny and comparative genomics of the fungal order Sordariales.</title>
        <authorList>
            <person name="Hensen N."/>
            <person name="Bonometti L."/>
            <person name="Westerberg I."/>
            <person name="Brannstrom I.O."/>
            <person name="Guillou S."/>
            <person name="Cros-Aarteil S."/>
            <person name="Calhoun S."/>
            <person name="Haridas S."/>
            <person name="Kuo A."/>
            <person name="Mondo S."/>
            <person name="Pangilinan J."/>
            <person name="Riley R."/>
            <person name="LaButti K."/>
            <person name="Andreopoulos B."/>
            <person name="Lipzen A."/>
            <person name="Chen C."/>
            <person name="Yan M."/>
            <person name="Daum C."/>
            <person name="Ng V."/>
            <person name="Clum A."/>
            <person name="Steindorff A."/>
            <person name="Ohm R.A."/>
            <person name="Martin F."/>
            <person name="Silar P."/>
            <person name="Natvig D.O."/>
            <person name="Lalanne C."/>
            <person name="Gautier V."/>
            <person name="Ament-Velasquez S.L."/>
            <person name="Kruys A."/>
            <person name="Hutchinson M.I."/>
            <person name="Powell A.J."/>
            <person name="Barry K."/>
            <person name="Miller A.N."/>
            <person name="Grigoriev I.V."/>
            <person name="Debuchy R."/>
            <person name="Gladieux P."/>
            <person name="Hiltunen Thoren M."/>
            <person name="Johannesson H."/>
        </authorList>
    </citation>
    <scope>NUCLEOTIDE SEQUENCE</scope>
    <source>
        <strain evidence="1">CBS 955.72</strain>
    </source>
</reference>
<sequence length="211" mass="23125">MSNLYFVKTTNPGSNQPAGNFVSGYSLTDRDHGVFRVGPKGLYFVKTNNVGSGKIEVHRTTASSNYRDFDIHTASVFELADNGTWTVVNADLFLIKTRNCASRLIEVHRANASSFSAFLLHAAVPISQTEGENGAWDIYNGNLYFINTYDGDNGSWRVGSQGSLCFIKPRNTGSGKIEVHIASSESKYQQVSHHATWISQADGLFGTYVIA</sequence>
<comment type="caution">
    <text evidence="1">The sequence shown here is derived from an EMBL/GenBank/DDBJ whole genome shotgun (WGS) entry which is preliminary data.</text>
</comment>
<dbReference type="Proteomes" id="UP001275084">
    <property type="component" value="Unassembled WGS sequence"/>
</dbReference>